<evidence type="ECO:0000313" key="1">
    <source>
        <dbReference type="EMBL" id="RKF55076.1"/>
    </source>
</evidence>
<accession>A0A420HC99</accession>
<dbReference type="EMBL" id="MCFK01009254">
    <property type="protein sequence ID" value="RKF55076.1"/>
    <property type="molecule type" value="Genomic_DNA"/>
</dbReference>
<dbReference type="Proteomes" id="UP000286134">
    <property type="component" value="Unassembled WGS sequence"/>
</dbReference>
<sequence length="61" mass="6914">MSTSDILLSLKSAPKLCRASYKKWSNMVQLSLIGMGLERIILEDLKELSEKDQTTTRQDAK</sequence>
<protein>
    <submittedName>
        <fullName evidence="1">Uncharacterized protein</fullName>
    </submittedName>
</protein>
<keyword evidence="2" id="KW-1185">Reference proteome</keyword>
<name>A0A420HC99_9PEZI</name>
<feature type="non-terminal residue" evidence="1">
    <location>
        <position position="61"/>
    </location>
</feature>
<gene>
    <name evidence="1" type="ORF">OnM2_092046</name>
</gene>
<reference evidence="1 2" key="1">
    <citation type="journal article" date="2018" name="BMC Genomics">
        <title>Comparative genome analyses reveal sequence features reflecting distinct modes of host-adaptation between dicot and monocot powdery mildew.</title>
        <authorList>
            <person name="Wu Y."/>
            <person name="Ma X."/>
            <person name="Pan Z."/>
            <person name="Kale S.D."/>
            <person name="Song Y."/>
            <person name="King H."/>
            <person name="Zhang Q."/>
            <person name="Presley C."/>
            <person name="Deng X."/>
            <person name="Wei C.I."/>
            <person name="Xiao S."/>
        </authorList>
    </citation>
    <scope>NUCLEOTIDE SEQUENCE [LARGE SCALE GENOMIC DNA]</scope>
    <source>
        <strain evidence="1">UMSG2</strain>
    </source>
</reference>
<dbReference type="AlphaFoldDB" id="A0A420HC99"/>
<proteinExistence type="predicted"/>
<evidence type="ECO:0000313" key="2">
    <source>
        <dbReference type="Proteomes" id="UP000286134"/>
    </source>
</evidence>
<comment type="caution">
    <text evidence="1">The sequence shown here is derived from an EMBL/GenBank/DDBJ whole genome shotgun (WGS) entry which is preliminary data.</text>
</comment>
<organism evidence="1 2">
    <name type="scientific">Erysiphe neolycopersici</name>
    <dbReference type="NCBI Taxonomy" id="212602"/>
    <lineage>
        <taxon>Eukaryota</taxon>
        <taxon>Fungi</taxon>
        <taxon>Dikarya</taxon>
        <taxon>Ascomycota</taxon>
        <taxon>Pezizomycotina</taxon>
        <taxon>Leotiomycetes</taxon>
        <taxon>Erysiphales</taxon>
        <taxon>Erysiphaceae</taxon>
        <taxon>Erysiphe</taxon>
    </lineage>
</organism>